<dbReference type="AlphaFoldDB" id="I0IB52"/>
<dbReference type="PANTHER" id="PTHR43298:SF2">
    <property type="entry name" value="FMN_FAD EXPORTER YEEO-RELATED"/>
    <property type="match status" value="1"/>
</dbReference>
<dbReference type="RefSeq" id="WP_014435710.1">
    <property type="nucleotide sequence ID" value="NC_017080.1"/>
</dbReference>
<dbReference type="Proteomes" id="UP000007881">
    <property type="component" value="Chromosome"/>
</dbReference>
<keyword evidence="4" id="KW-1003">Cell membrane</keyword>
<keyword evidence="12" id="KW-1185">Reference proteome</keyword>
<evidence type="ECO:0000256" key="5">
    <source>
        <dbReference type="ARBA" id="ARBA00022692"/>
    </source>
</evidence>
<organism evidence="11 12">
    <name type="scientific">Phycisphaera mikurensis (strain NBRC 102666 / KCTC 22515 / FYK2301M01)</name>
    <dbReference type="NCBI Taxonomy" id="1142394"/>
    <lineage>
        <taxon>Bacteria</taxon>
        <taxon>Pseudomonadati</taxon>
        <taxon>Planctomycetota</taxon>
        <taxon>Phycisphaerae</taxon>
        <taxon>Phycisphaerales</taxon>
        <taxon>Phycisphaeraceae</taxon>
        <taxon>Phycisphaera</taxon>
    </lineage>
</organism>
<feature type="transmembrane region" description="Helical" evidence="10">
    <location>
        <begin position="114"/>
        <end position="136"/>
    </location>
</feature>
<feature type="transmembrane region" description="Helical" evidence="10">
    <location>
        <begin position="156"/>
        <end position="180"/>
    </location>
</feature>
<feature type="transmembrane region" description="Helical" evidence="10">
    <location>
        <begin position="321"/>
        <end position="343"/>
    </location>
</feature>
<evidence type="ECO:0000256" key="7">
    <source>
        <dbReference type="ARBA" id="ARBA00023065"/>
    </source>
</evidence>
<evidence type="ECO:0000313" key="12">
    <source>
        <dbReference type="Proteomes" id="UP000007881"/>
    </source>
</evidence>
<gene>
    <name evidence="11" type="ordered locus">PSMK_03310</name>
</gene>
<evidence type="ECO:0000256" key="3">
    <source>
        <dbReference type="ARBA" id="ARBA00022449"/>
    </source>
</evidence>
<dbReference type="GO" id="GO:0005886">
    <property type="term" value="C:plasma membrane"/>
    <property type="evidence" value="ECO:0007669"/>
    <property type="project" value="UniProtKB-SubCell"/>
</dbReference>
<name>I0IB52_PHYMF</name>
<feature type="transmembrane region" description="Helical" evidence="10">
    <location>
        <begin position="428"/>
        <end position="449"/>
    </location>
</feature>
<keyword evidence="2" id="KW-0813">Transport</keyword>
<dbReference type="KEGG" id="phm:PSMK_03310"/>
<dbReference type="EMBL" id="AP012338">
    <property type="protein sequence ID" value="BAM02490.1"/>
    <property type="molecule type" value="Genomic_DNA"/>
</dbReference>
<evidence type="ECO:0000256" key="6">
    <source>
        <dbReference type="ARBA" id="ARBA00022989"/>
    </source>
</evidence>
<dbReference type="InterPro" id="IPR048279">
    <property type="entry name" value="MdtK-like"/>
</dbReference>
<reference evidence="11 12" key="1">
    <citation type="submission" date="2012-02" db="EMBL/GenBank/DDBJ databases">
        <title>Complete genome sequence of Phycisphaera mikurensis NBRC 102666.</title>
        <authorList>
            <person name="Ankai A."/>
            <person name="Hosoyama A."/>
            <person name="Terui Y."/>
            <person name="Sekine M."/>
            <person name="Fukai R."/>
            <person name="Kato Y."/>
            <person name="Nakamura S."/>
            <person name="Yamada-Narita S."/>
            <person name="Kawakoshi A."/>
            <person name="Fukunaga Y."/>
            <person name="Yamazaki S."/>
            <person name="Fujita N."/>
        </authorList>
    </citation>
    <scope>NUCLEOTIDE SEQUENCE [LARGE SCALE GENOMIC DNA]</scope>
    <source>
        <strain evidence="12">NBRC 102666 / KCTC 22515 / FYK2301M01</strain>
    </source>
</reference>
<proteinExistence type="predicted"/>
<feature type="transmembrane region" description="Helical" evidence="10">
    <location>
        <begin position="33"/>
        <end position="55"/>
    </location>
</feature>
<feature type="transmembrane region" description="Helical" evidence="10">
    <location>
        <begin position="272"/>
        <end position="301"/>
    </location>
</feature>
<feature type="transmembrane region" description="Helical" evidence="10">
    <location>
        <begin position="396"/>
        <end position="416"/>
    </location>
</feature>
<sequence>MTRPAEHAPDDAPAPAADADAASAVQPLLQRGLAAQVVTLAFWPFLQQLLAWLVSFIDTAVAGRLSVEATNAIAIAAYFGWFLVLMTSAAGSGAAALIARAIGGGDRRLGNRALGQAILLAVGWSAAVGAAVFLGADAIGRLAQLDEASRVLATQYLRVIAAAAPLTAVLFIGNACLTAAGDTRTPFFAMVAFNAANILLTLYLALGPWSFTLAGTEWAVPGRGLGVLGIAWGTAGGTAVGAALILAVLLRPGLLQLRWRRLAPRRELLRRIVRIAIPSVGEGLGHWLGNFAIIVLVGWIARDLGEDAYQGAHIVAIRIEALSFLPAMALAAAASTLTGQFLGAGDRARAKRAAIACWLAGAGAMTLLGVAFVAVPGFFVRLVTDQPELLELSPRLVRICGFVQFGFGSSIILGAAMRGAGDTRTPMLLTNALTWGFRLPACAFFGWYLGWGLVGVWYGLCGELALRGAAFIAFFFKGRWERVEV</sequence>
<feature type="transmembrane region" description="Helical" evidence="10">
    <location>
        <begin position="355"/>
        <end position="376"/>
    </location>
</feature>
<dbReference type="CDD" id="cd13137">
    <property type="entry name" value="MATE_NorM_like"/>
    <property type="match status" value="1"/>
</dbReference>
<dbReference type="NCBIfam" id="TIGR00797">
    <property type="entry name" value="matE"/>
    <property type="match status" value="1"/>
</dbReference>
<dbReference type="OrthoDB" id="9806302at2"/>
<dbReference type="InterPro" id="IPR050222">
    <property type="entry name" value="MATE_MdtK"/>
</dbReference>
<evidence type="ECO:0000256" key="8">
    <source>
        <dbReference type="ARBA" id="ARBA00023136"/>
    </source>
</evidence>
<dbReference type="Pfam" id="PF01554">
    <property type="entry name" value="MatE"/>
    <property type="match status" value="2"/>
</dbReference>
<keyword evidence="7" id="KW-0406">Ion transport</keyword>
<protein>
    <recommendedName>
        <fullName evidence="9">Multidrug-efflux transporter</fullName>
    </recommendedName>
</protein>
<dbReference type="PIRSF" id="PIRSF006603">
    <property type="entry name" value="DinF"/>
    <property type="match status" value="1"/>
</dbReference>
<dbReference type="InterPro" id="IPR002528">
    <property type="entry name" value="MATE_fam"/>
</dbReference>
<dbReference type="GO" id="GO:0042910">
    <property type="term" value="F:xenobiotic transmembrane transporter activity"/>
    <property type="evidence" value="ECO:0007669"/>
    <property type="project" value="InterPro"/>
</dbReference>
<evidence type="ECO:0000256" key="2">
    <source>
        <dbReference type="ARBA" id="ARBA00022448"/>
    </source>
</evidence>
<feature type="transmembrane region" description="Helical" evidence="10">
    <location>
        <begin position="226"/>
        <end position="251"/>
    </location>
</feature>
<dbReference type="STRING" id="1142394.PSMK_03310"/>
<dbReference type="HOGENOM" id="CLU_012893_5_3_0"/>
<keyword evidence="5 10" id="KW-0812">Transmembrane</keyword>
<dbReference type="PANTHER" id="PTHR43298">
    <property type="entry name" value="MULTIDRUG RESISTANCE PROTEIN NORM-RELATED"/>
    <property type="match status" value="1"/>
</dbReference>
<evidence type="ECO:0000256" key="10">
    <source>
        <dbReference type="SAM" id="Phobius"/>
    </source>
</evidence>
<dbReference type="eggNOG" id="COG0534">
    <property type="taxonomic scope" value="Bacteria"/>
</dbReference>
<dbReference type="GO" id="GO:0006811">
    <property type="term" value="P:monoatomic ion transport"/>
    <property type="evidence" value="ECO:0007669"/>
    <property type="project" value="UniProtKB-KW"/>
</dbReference>
<feature type="transmembrane region" description="Helical" evidence="10">
    <location>
        <begin position="187"/>
        <end position="206"/>
    </location>
</feature>
<evidence type="ECO:0000256" key="9">
    <source>
        <dbReference type="ARBA" id="ARBA00031636"/>
    </source>
</evidence>
<keyword evidence="6 10" id="KW-1133">Transmembrane helix</keyword>
<feature type="transmembrane region" description="Helical" evidence="10">
    <location>
        <begin position="75"/>
        <end position="102"/>
    </location>
</feature>
<comment type="subcellular location">
    <subcellularLocation>
        <location evidence="1">Cell membrane</location>
        <topology evidence="1">Multi-pass membrane protein</topology>
    </subcellularLocation>
</comment>
<feature type="transmembrane region" description="Helical" evidence="10">
    <location>
        <begin position="455"/>
        <end position="476"/>
    </location>
</feature>
<accession>I0IB52</accession>
<keyword evidence="3" id="KW-0050">Antiport</keyword>
<evidence type="ECO:0000313" key="11">
    <source>
        <dbReference type="EMBL" id="BAM02490.1"/>
    </source>
</evidence>
<evidence type="ECO:0000256" key="4">
    <source>
        <dbReference type="ARBA" id="ARBA00022475"/>
    </source>
</evidence>
<keyword evidence="8 10" id="KW-0472">Membrane</keyword>
<evidence type="ECO:0000256" key="1">
    <source>
        <dbReference type="ARBA" id="ARBA00004651"/>
    </source>
</evidence>
<dbReference type="GO" id="GO:0015297">
    <property type="term" value="F:antiporter activity"/>
    <property type="evidence" value="ECO:0007669"/>
    <property type="project" value="UniProtKB-KW"/>
</dbReference>